<sequence>MTPSATALSCSFDLPPPVSLIWADDIDNYDDFELPDSSADDTAASIRSSNQSTKSIGSLFGRVGQFLRRRAGSVSY</sequence>
<dbReference type="AlphaFoldDB" id="A0A1Y2C8B7"/>
<evidence type="ECO:0000313" key="1">
    <source>
        <dbReference type="EMBL" id="ORY43272.1"/>
    </source>
</evidence>
<evidence type="ECO:0008006" key="3">
    <source>
        <dbReference type="Google" id="ProtNLM"/>
    </source>
</evidence>
<proteinExistence type="predicted"/>
<evidence type="ECO:0000313" key="2">
    <source>
        <dbReference type="Proteomes" id="UP000193642"/>
    </source>
</evidence>
<reference evidence="1 2" key="1">
    <citation type="submission" date="2016-07" db="EMBL/GenBank/DDBJ databases">
        <title>Pervasive Adenine N6-methylation of Active Genes in Fungi.</title>
        <authorList>
            <consortium name="DOE Joint Genome Institute"/>
            <person name="Mondo S.J."/>
            <person name="Dannebaum R.O."/>
            <person name="Kuo R.C."/>
            <person name="Labutti K."/>
            <person name="Haridas S."/>
            <person name="Kuo A."/>
            <person name="Salamov A."/>
            <person name="Ahrendt S.R."/>
            <person name="Lipzen A."/>
            <person name="Sullivan W."/>
            <person name="Andreopoulos W.B."/>
            <person name="Clum A."/>
            <person name="Lindquist E."/>
            <person name="Daum C."/>
            <person name="Ramamoorthy G.K."/>
            <person name="Gryganskyi A."/>
            <person name="Culley D."/>
            <person name="Magnuson J.K."/>
            <person name="James T.Y."/>
            <person name="O'Malley M.A."/>
            <person name="Stajich J.E."/>
            <person name="Spatafora J.W."/>
            <person name="Visel A."/>
            <person name="Grigoriev I.V."/>
        </authorList>
    </citation>
    <scope>NUCLEOTIDE SEQUENCE [LARGE SCALE GENOMIC DNA]</scope>
    <source>
        <strain evidence="1 2">JEL800</strain>
    </source>
</reference>
<comment type="caution">
    <text evidence="1">The sequence shown here is derived from an EMBL/GenBank/DDBJ whole genome shotgun (WGS) entry which is preliminary data.</text>
</comment>
<gene>
    <name evidence="1" type="ORF">BCR33DRAFT_717518</name>
</gene>
<dbReference type="Proteomes" id="UP000193642">
    <property type="component" value="Unassembled WGS sequence"/>
</dbReference>
<organism evidence="1 2">
    <name type="scientific">Rhizoclosmatium globosum</name>
    <dbReference type="NCBI Taxonomy" id="329046"/>
    <lineage>
        <taxon>Eukaryota</taxon>
        <taxon>Fungi</taxon>
        <taxon>Fungi incertae sedis</taxon>
        <taxon>Chytridiomycota</taxon>
        <taxon>Chytridiomycota incertae sedis</taxon>
        <taxon>Chytridiomycetes</taxon>
        <taxon>Chytridiales</taxon>
        <taxon>Chytriomycetaceae</taxon>
        <taxon>Rhizoclosmatium</taxon>
    </lineage>
</organism>
<accession>A0A1Y2C8B7</accession>
<protein>
    <recommendedName>
        <fullName evidence="3">Ig-like domain-containing protein</fullName>
    </recommendedName>
</protein>
<name>A0A1Y2C8B7_9FUNG</name>
<keyword evidence="2" id="KW-1185">Reference proteome</keyword>
<dbReference type="EMBL" id="MCGO01000025">
    <property type="protein sequence ID" value="ORY43272.1"/>
    <property type="molecule type" value="Genomic_DNA"/>
</dbReference>